<evidence type="ECO:0000313" key="1">
    <source>
        <dbReference type="EMBL" id="MBA4602312.1"/>
    </source>
</evidence>
<keyword evidence="2" id="KW-1185">Reference proteome</keyword>
<dbReference type="EMBL" id="JACEOL010000029">
    <property type="protein sequence ID" value="MBA4602312.1"/>
    <property type="molecule type" value="Genomic_DNA"/>
</dbReference>
<evidence type="ECO:0000313" key="2">
    <source>
        <dbReference type="Proteomes" id="UP000538292"/>
    </source>
</evidence>
<accession>A0A7W1XSF7</accession>
<dbReference type="RefSeq" id="WP_181739716.1">
    <property type="nucleotide sequence ID" value="NZ_JACEOL010000029.1"/>
</dbReference>
<organism evidence="1 2">
    <name type="scientific">Thermoactinomyces mirandus</name>
    <dbReference type="NCBI Taxonomy" id="2756294"/>
    <lineage>
        <taxon>Bacteria</taxon>
        <taxon>Bacillati</taxon>
        <taxon>Bacillota</taxon>
        <taxon>Bacilli</taxon>
        <taxon>Bacillales</taxon>
        <taxon>Thermoactinomycetaceae</taxon>
        <taxon>Thermoactinomyces</taxon>
    </lineage>
</organism>
<dbReference type="AlphaFoldDB" id="A0A7W1XSF7"/>
<dbReference type="Proteomes" id="UP000538292">
    <property type="component" value="Unassembled WGS sequence"/>
</dbReference>
<gene>
    <name evidence="1" type="ORF">H2C83_08280</name>
</gene>
<name>A0A7W1XSF7_9BACL</name>
<protein>
    <submittedName>
        <fullName evidence="1">Uncharacterized protein</fullName>
    </submittedName>
</protein>
<comment type="caution">
    <text evidence="1">The sequence shown here is derived from an EMBL/GenBank/DDBJ whole genome shotgun (WGS) entry which is preliminary data.</text>
</comment>
<sequence>MYKEDPFAFSCFPLTDATGKTEMARIDQELKRAGIKYERVGFNQI</sequence>
<proteinExistence type="predicted"/>
<reference evidence="1 2" key="1">
    <citation type="submission" date="2020-07" db="EMBL/GenBank/DDBJ databases">
        <title>Thermoactinomyces phylogeny.</title>
        <authorList>
            <person name="Dunlap C."/>
        </authorList>
    </citation>
    <scope>NUCLEOTIDE SEQUENCE [LARGE SCALE GENOMIC DNA]</scope>
    <source>
        <strain evidence="1 2">AMNI-1</strain>
    </source>
</reference>